<organism evidence="1 2">
    <name type="scientific">Pannonibacter tanglangensis</name>
    <dbReference type="NCBI Taxonomy" id="2750084"/>
    <lineage>
        <taxon>Bacteria</taxon>
        <taxon>Pseudomonadati</taxon>
        <taxon>Pseudomonadota</taxon>
        <taxon>Alphaproteobacteria</taxon>
        <taxon>Hyphomicrobiales</taxon>
        <taxon>Stappiaceae</taxon>
        <taxon>Pannonibacter</taxon>
    </lineage>
</organism>
<dbReference type="SUPFAM" id="SSF110087">
    <property type="entry name" value="DR1885-like metal-binding protein"/>
    <property type="match status" value="1"/>
</dbReference>
<dbReference type="Gene3D" id="2.60.40.1890">
    <property type="entry name" value="PCu(A)C copper chaperone"/>
    <property type="match status" value="1"/>
</dbReference>
<dbReference type="EMBL" id="JAABLQ010000001">
    <property type="protein sequence ID" value="NBN78861.1"/>
    <property type="molecule type" value="Genomic_DNA"/>
</dbReference>
<dbReference type="InterPro" id="IPR007410">
    <property type="entry name" value="LpqE-like"/>
</dbReference>
<reference evidence="2" key="1">
    <citation type="submission" date="2020-01" db="EMBL/GenBank/DDBJ databases">
        <authorList>
            <person name="Fang Y."/>
            <person name="Sun R."/>
            <person name="Nie L."/>
            <person name="He J."/>
            <person name="Hao L."/>
            <person name="Wang L."/>
            <person name="Su S."/>
            <person name="Lv E."/>
            <person name="Zhang Z."/>
            <person name="Xie R."/>
            <person name="Liu H."/>
        </authorList>
    </citation>
    <scope>NUCLEOTIDE SEQUENCE [LARGE SCALE GENOMIC DNA]</scope>
    <source>
        <strain evidence="2">XCT-53</strain>
    </source>
</reference>
<keyword evidence="2" id="KW-1185">Reference proteome</keyword>
<protein>
    <submittedName>
        <fullName evidence="1">Copper chaperone PCu(A)C</fullName>
    </submittedName>
</protein>
<dbReference type="InterPro" id="IPR036182">
    <property type="entry name" value="PCuAC_sf"/>
</dbReference>
<dbReference type="Proteomes" id="UP000586722">
    <property type="component" value="Unassembled WGS sequence"/>
</dbReference>
<accession>A0A7X5F344</accession>
<sequence length="187" mass="19165">MTFAKTLLSAALLSATVLTGAALPALAGEATVGDITVRDAWTRATPPNAMAGGGFLVITNKGSTDDKLVAASAPVTERTELHEMAVIDGVMKMREMESGIPVPAGATVELKPGGLHVMFMDIKQPLKEGETLPVTLTFEKAGTVTVEMPIAKIGAKEMSHDGHGGHGAHGGHGGHGQQGHGTTKPTN</sequence>
<evidence type="ECO:0000313" key="2">
    <source>
        <dbReference type="Proteomes" id="UP000586722"/>
    </source>
</evidence>
<dbReference type="Pfam" id="PF04314">
    <property type="entry name" value="PCuAC"/>
    <property type="match status" value="1"/>
</dbReference>
<comment type="caution">
    <text evidence="1">The sequence shown here is derived from an EMBL/GenBank/DDBJ whole genome shotgun (WGS) entry which is preliminary data.</text>
</comment>
<evidence type="ECO:0000313" key="1">
    <source>
        <dbReference type="EMBL" id="NBN78861.1"/>
    </source>
</evidence>
<dbReference type="PANTHER" id="PTHR36302:SF1">
    <property type="entry name" value="COPPER CHAPERONE PCU(A)C"/>
    <property type="match status" value="1"/>
</dbReference>
<dbReference type="RefSeq" id="WP_161676330.1">
    <property type="nucleotide sequence ID" value="NZ_JAABLP010000003.1"/>
</dbReference>
<name>A0A7X5F344_9HYPH</name>
<dbReference type="AlphaFoldDB" id="A0A7X5F344"/>
<gene>
    <name evidence="1" type="ORF">GWI72_11335</name>
</gene>
<proteinExistence type="predicted"/>
<dbReference type="InterPro" id="IPR058248">
    <property type="entry name" value="Lxx211020-like"/>
</dbReference>
<dbReference type="PANTHER" id="PTHR36302">
    <property type="entry name" value="BLR7088 PROTEIN"/>
    <property type="match status" value="1"/>
</dbReference>